<proteinExistence type="predicted"/>
<dbReference type="GO" id="GO:0005886">
    <property type="term" value="C:plasma membrane"/>
    <property type="evidence" value="ECO:0007669"/>
    <property type="project" value="TreeGrafter"/>
</dbReference>
<dbReference type="PANTHER" id="PTHR24093:SF455">
    <property type="entry name" value="CALCIUM-TRANSPORTING ATPASE 12, PLASMA MEMBRANE-TYPE"/>
    <property type="match status" value="1"/>
</dbReference>
<comment type="caution">
    <text evidence="3">The sequence shown here is derived from an EMBL/GenBank/DDBJ whole genome shotgun (WGS) entry which is preliminary data.</text>
</comment>
<evidence type="ECO:0000256" key="1">
    <source>
        <dbReference type="ARBA" id="ARBA00022842"/>
    </source>
</evidence>
<dbReference type="GO" id="GO:0005388">
    <property type="term" value="F:P-type calcium transporter activity"/>
    <property type="evidence" value="ECO:0007669"/>
    <property type="project" value="TreeGrafter"/>
</dbReference>
<dbReference type="OrthoDB" id="3352408at2759"/>
<dbReference type="AlphaFoldDB" id="A0A834L3I1"/>
<dbReference type="InterPro" id="IPR004014">
    <property type="entry name" value="ATPase_P-typ_cation-transptr_N"/>
</dbReference>
<dbReference type="SUPFAM" id="SSF81665">
    <property type="entry name" value="Calcium ATPase, transmembrane domain M"/>
    <property type="match status" value="1"/>
</dbReference>
<accession>A0A834L3I1</accession>
<dbReference type="Proteomes" id="UP000626092">
    <property type="component" value="Unassembled WGS sequence"/>
</dbReference>
<protein>
    <recommendedName>
        <fullName evidence="2">Cation-transporting P-type ATPase N-terminal domain-containing protein</fullName>
    </recommendedName>
</protein>
<gene>
    <name evidence="3" type="ORF">RHSIM_Rhsim13G0030600</name>
</gene>
<reference evidence="3" key="1">
    <citation type="submission" date="2019-11" db="EMBL/GenBank/DDBJ databases">
        <authorList>
            <person name="Liu Y."/>
            <person name="Hou J."/>
            <person name="Li T.-Q."/>
            <person name="Guan C.-H."/>
            <person name="Wu X."/>
            <person name="Wu H.-Z."/>
            <person name="Ling F."/>
            <person name="Zhang R."/>
            <person name="Shi X.-G."/>
            <person name="Ren J.-P."/>
            <person name="Chen E.-F."/>
            <person name="Sun J.-M."/>
        </authorList>
    </citation>
    <scope>NUCLEOTIDE SEQUENCE</scope>
    <source>
        <strain evidence="3">Adult_tree_wgs_1</strain>
        <tissue evidence="3">Leaves</tissue>
    </source>
</reference>
<dbReference type="InterPro" id="IPR023298">
    <property type="entry name" value="ATPase_P-typ_TM_dom_sf"/>
</dbReference>
<sequence>MSSILLLTITTTSFTKAQKRWRIACTAIHFTLYLARDIVPEKRSKSSIAQKRWRLAYTVIYSIFPRHSLSHFGDCTQLPDRHSHPSPHTIVEIEQIIPNHGFDQTTSKSHLLEIDDADDADDSFFPDIDQSKLTEMVKEKDLNELSKFGGIKGLTKALRTDPENGISGNDDDFTLQKSRFGTHTSNKPPPKGLLHFVVEAFKDTTIIILLGCAVLSPGFGIKEHGGKEGWYEGGSIFVANGRPSGIATTTIVTAAATICTTELNTTFISVLMPIMFELLQGEIVVIAGDSQVTFRSGLIKTMIGYDLLDFNNGMRRRVTAVVWRFGYNLRNERENGAGRAYHRVDKAPSLLSYTGFAPLLRYDISGEIKREVNCPCKRYANDSRLW</sequence>
<evidence type="ECO:0000313" key="4">
    <source>
        <dbReference type="Proteomes" id="UP000626092"/>
    </source>
</evidence>
<keyword evidence="1" id="KW-0460">Magnesium</keyword>
<evidence type="ECO:0000259" key="2">
    <source>
        <dbReference type="Pfam" id="PF00690"/>
    </source>
</evidence>
<dbReference type="PANTHER" id="PTHR24093">
    <property type="entry name" value="CATION TRANSPORTING ATPASE"/>
    <property type="match status" value="1"/>
</dbReference>
<feature type="domain" description="Cation-transporting P-type ATPase N-terminal" evidence="2">
    <location>
        <begin position="149"/>
        <end position="216"/>
    </location>
</feature>
<evidence type="ECO:0000313" key="3">
    <source>
        <dbReference type="EMBL" id="KAF7119573.1"/>
    </source>
</evidence>
<keyword evidence="4" id="KW-1185">Reference proteome</keyword>
<dbReference type="EMBL" id="WJXA01000013">
    <property type="protein sequence ID" value="KAF7119573.1"/>
    <property type="molecule type" value="Genomic_DNA"/>
</dbReference>
<dbReference type="Pfam" id="PF00690">
    <property type="entry name" value="Cation_ATPase_N"/>
    <property type="match status" value="1"/>
</dbReference>
<name>A0A834L3I1_RHOSS</name>
<organism evidence="3 4">
    <name type="scientific">Rhododendron simsii</name>
    <name type="common">Sims's rhododendron</name>
    <dbReference type="NCBI Taxonomy" id="118357"/>
    <lineage>
        <taxon>Eukaryota</taxon>
        <taxon>Viridiplantae</taxon>
        <taxon>Streptophyta</taxon>
        <taxon>Embryophyta</taxon>
        <taxon>Tracheophyta</taxon>
        <taxon>Spermatophyta</taxon>
        <taxon>Magnoliopsida</taxon>
        <taxon>eudicotyledons</taxon>
        <taxon>Gunneridae</taxon>
        <taxon>Pentapetalae</taxon>
        <taxon>asterids</taxon>
        <taxon>Ericales</taxon>
        <taxon>Ericaceae</taxon>
        <taxon>Ericoideae</taxon>
        <taxon>Rhodoreae</taxon>
        <taxon>Rhododendron</taxon>
    </lineage>
</organism>